<feature type="chain" id="PRO_5027147858" description="S-protein homolog" evidence="6">
    <location>
        <begin position="24"/>
        <end position="132"/>
    </location>
</feature>
<comment type="similarity">
    <text evidence="2 6">Belongs to the plant self-incompatibility (S1) protein family.</text>
</comment>
<keyword evidence="4 6" id="KW-0964">Secreted</keyword>
<dbReference type="Proteomes" id="UP000507222">
    <property type="component" value="Unassembled WGS sequence"/>
</dbReference>
<gene>
    <name evidence="7" type="ORF">CURHAP_LOCUS957</name>
</gene>
<dbReference type="GO" id="GO:0005576">
    <property type="term" value="C:extracellular region"/>
    <property type="evidence" value="ECO:0007669"/>
    <property type="project" value="UniProtKB-SubCell"/>
</dbReference>
<dbReference type="PANTHER" id="PTHR31232:SF43">
    <property type="entry name" value="S-PROTEIN HOMOLOG 29-RELATED"/>
    <property type="match status" value="1"/>
</dbReference>
<evidence type="ECO:0000313" key="7">
    <source>
        <dbReference type="EMBL" id="CAB4261950.1"/>
    </source>
</evidence>
<dbReference type="AlphaFoldDB" id="A0A6J5TDJ3"/>
<evidence type="ECO:0000313" key="8">
    <source>
        <dbReference type="Proteomes" id="UP000507222"/>
    </source>
</evidence>
<name>A0A6J5TDJ3_PRUAR</name>
<protein>
    <recommendedName>
        <fullName evidence="6">S-protein homolog</fullName>
    </recommendedName>
</protein>
<evidence type="ECO:0000256" key="5">
    <source>
        <dbReference type="ARBA" id="ARBA00022729"/>
    </source>
</evidence>
<comment type="subcellular location">
    <subcellularLocation>
        <location evidence="1 6">Secreted</location>
    </subcellularLocation>
</comment>
<evidence type="ECO:0000256" key="4">
    <source>
        <dbReference type="ARBA" id="ARBA00022525"/>
    </source>
</evidence>
<evidence type="ECO:0000256" key="3">
    <source>
        <dbReference type="ARBA" id="ARBA00022471"/>
    </source>
</evidence>
<keyword evidence="3 6" id="KW-0713">Self-incompatibility</keyword>
<organism evidence="7 8">
    <name type="scientific">Prunus armeniaca</name>
    <name type="common">Apricot</name>
    <name type="synonym">Armeniaca vulgaris</name>
    <dbReference type="NCBI Taxonomy" id="36596"/>
    <lineage>
        <taxon>Eukaryota</taxon>
        <taxon>Viridiplantae</taxon>
        <taxon>Streptophyta</taxon>
        <taxon>Embryophyta</taxon>
        <taxon>Tracheophyta</taxon>
        <taxon>Spermatophyta</taxon>
        <taxon>Magnoliopsida</taxon>
        <taxon>eudicotyledons</taxon>
        <taxon>Gunneridae</taxon>
        <taxon>Pentapetalae</taxon>
        <taxon>rosids</taxon>
        <taxon>fabids</taxon>
        <taxon>Rosales</taxon>
        <taxon>Rosaceae</taxon>
        <taxon>Amygdaloideae</taxon>
        <taxon>Amygdaleae</taxon>
        <taxon>Prunus</taxon>
    </lineage>
</organism>
<evidence type="ECO:0000256" key="6">
    <source>
        <dbReference type="RuleBase" id="RU367044"/>
    </source>
</evidence>
<evidence type="ECO:0000256" key="1">
    <source>
        <dbReference type="ARBA" id="ARBA00004613"/>
    </source>
</evidence>
<proteinExistence type="inferred from homology"/>
<reference evidence="7 8" key="1">
    <citation type="submission" date="2020-05" db="EMBL/GenBank/DDBJ databases">
        <authorList>
            <person name="Campoy J."/>
            <person name="Schneeberger K."/>
            <person name="Spophaly S."/>
        </authorList>
    </citation>
    <scope>NUCLEOTIDE SEQUENCE [LARGE SCALE GENOMIC DNA]</scope>
    <source>
        <strain evidence="7">PruArmRojPasFocal</strain>
    </source>
</reference>
<dbReference type="EMBL" id="CAEKDK010000001">
    <property type="protein sequence ID" value="CAB4261950.1"/>
    <property type="molecule type" value="Genomic_DNA"/>
</dbReference>
<sequence>MSSLRNVVMPLLVILFITTSVDGALLDAPKDVVVRITNALQNNVNLTVHCKSGDDDLGVQTLRINENFEFNFQTNIFGNTLFFCGFKWSNEFRWFDIFTDKRDDCSSCYWTIIELGPCLYGIDGLCYQWNKH</sequence>
<dbReference type="InterPro" id="IPR010264">
    <property type="entry name" value="Self-incomp_S1"/>
</dbReference>
<feature type="signal peptide" evidence="6">
    <location>
        <begin position="1"/>
        <end position="23"/>
    </location>
</feature>
<evidence type="ECO:0000256" key="2">
    <source>
        <dbReference type="ARBA" id="ARBA00005581"/>
    </source>
</evidence>
<accession>A0A6J5TDJ3</accession>
<dbReference type="PANTHER" id="PTHR31232">
    <property type="match status" value="1"/>
</dbReference>
<keyword evidence="5 6" id="KW-0732">Signal</keyword>
<dbReference type="GO" id="GO:0060320">
    <property type="term" value="P:rejection of self pollen"/>
    <property type="evidence" value="ECO:0007669"/>
    <property type="project" value="UniProtKB-KW"/>
</dbReference>
<dbReference type="Pfam" id="PF05938">
    <property type="entry name" value="Self-incomp_S1"/>
    <property type="match status" value="1"/>
</dbReference>